<keyword evidence="1" id="KW-0479">Metal-binding</keyword>
<dbReference type="InterPro" id="IPR029228">
    <property type="entry name" value="Alkyl_sulf_dimr"/>
</dbReference>
<protein>
    <submittedName>
        <fullName evidence="7">MBL fold metallo-hydrolase</fullName>
    </submittedName>
</protein>
<keyword evidence="5" id="KW-0732">Signal</keyword>
<dbReference type="Proteomes" id="UP000321172">
    <property type="component" value="Chromosome"/>
</dbReference>
<dbReference type="CDD" id="cd07710">
    <property type="entry name" value="arylsulfatase_Sdsa1-like_MBL-fold"/>
    <property type="match status" value="1"/>
</dbReference>
<evidence type="ECO:0000256" key="4">
    <source>
        <dbReference type="ARBA" id="ARBA00033751"/>
    </source>
</evidence>
<dbReference type="PANTHER" id="PTHR43223">
    <property type="entry name" value="ALKYL/ARYL-SULFATASE"/>
    <property type="match status" value="1"/>
</dbReference>
<comment type="similarity">
    <text evidence="4">Belongs to the metallo-beta-lactamase superfamily. Type III sulfatase family.</text>
</comment>
<dbReference type="InterPro" id="IPR036866">
    <property type="entry name" value="RibonucZ/Hydroxyglut_hydro"/>
</dbReference>
<evidence type="ECO:0000313" key="8">
    <source>
        <dbReference type="Proteomes" id="UP000321172"/>
    </source>
</evidence>
<gene>
    <name evidence="7" type="ORF">FRF71_13035</name>
</gene>
<evidence type="ECO:0000256" key="5">
    <source>
        <dbReference type="SAM" id="SignalP"/>
    </source>
</evidence>
<evidence type="ECO:0000256" key="2">
    <source>
        <dbReference type="ARBA" id="ARBA00022801"/>
    </source>
</evidence>
<dbReference type="AlphaFoldDB" id="A0A5B8S6H4"/>
<dbReference type="InterPro" id="IPR029229">
    <property type="entry name" value="Alkyl_sulf_C"/>
</dbReference>
<dbReference type="Gene3D" id="1.25.40.880">
    <property type="entry name" value="Alkyl sulfatase, dimerisation domain"/>
    <property type="match status" value="1"/>
</dbReference>
<feature type="chain" id="PRO_5022968333" evidence="5">
    <location>
        <begin position="24"/>
        <end position="655"/>
    </location>
</feature>
<dbReference type="GO" id="GO:0018741">
    <property type="term" value="F:linear primary-alkylsulfatase activity"/>
    <property type="evidence" value="ECO:0007669"/>
    <property type="project" value="InterPro"/>
</dbReference>
<accession>A0A5B8S6H4</accession>
<dbReference type="FunFam" id="3.60.15.30:FF:000001">
    <property type="entry name" value="Alkyl/aryl-sulfatase BDS1"/>
    <property type="match status" value="1"/>
</dbReference>
<dbReference type="Pfam" id="PF00753">
    <property type="entry name" value="Lactamase_B"/>
    <property type="match status" value="1"/>
</dbReference>
<dbReference type="KEGG" id="ngf:FRF71_13035"/>
<keyword evidence="3" id="KW-0862">Zinc</keyword>
<dbReference type="Gene3D" id="3.30.1050.10">
    <property type="entry name" value="SCP2 sterol-binding domain"/>
    <property type="match status" value="1"/>
</dbReference>
<dbReference type="GO" id="GO:0018909">
    <property type="term" value="P:dodecyl sulfate metabolic process"/>
    <property type="evidence" value="ECO:0007669"/>
    <property type="project" value="InterPro"/>
</dbReference>
<dbReference type="Gene3D" id="3.60.15.30">
    <property type="entry name" value="Metallo-beta-lactamase domain"/>
    <property type="match status" value="1"/>
</dbReference>
<dbReference type="InterPro" id="IPR036527">
    <property type="entry name" value="SCP2_sterol-bd_dom_sf"/>
</dbReference>
<proteinExistence type="inferred from homology"/>
<dbReference type="InterPro" id="IPR052195">
    <property type="entry name" value="Bact_Alkyl/Aryl-Sulfatase"/>
</dbReference>
<dbReference type="SMART" id="SM00849">
    <property type="entry name" value="Lactamase_B"/>
    <property type="match status" value="1"/>
</dbReference>
<keyword evidence="8" id="KW-1185">Reference proteome</keyword>
<feature type="domain" description="Metallo-beta-lactamase" evidence="6">
    <location>
        <begin position="129"/>
        <end position="351"/>
    </location>
</feature>
<dbReference type="EMBL" id="CP042345">
    <property type="protein sequence ID" value="QEA16980.1"/>
    <property type="molecule type" value="Genomic_DNA"/>
</dbReference>
<dbReference type="GO" id="GO:0046872">
    <property type="term" value="F:metal ion binding"/>
    <property type="evidence" value="ECO:0007669"/>
    <property type="project" value="UniProtKB-KW"/>
</dbReference>
<dbReference type="Pfam" id="PF14864">
    <property type="entry name" value="Alkyl_sulf_C"/>
    <property type="match status" value="1"/>
</dbReference>
<dbReference type="OrthoDB" id="9815874at2"/>
<dbReference type="PANTHER" id="PTHR43223:SF1">
    <property type="entry name" value="ALKYL_ARYL-SULFATASE BDS1"/>
    <property type="match status" value="1"/>
</dbReference>
<dbReference type="SUPFAM" id="SSF55718">
    <property type="entry name" value="SCP-like"/>
    <property type="match status" value="1"/>
</dbReference>
<dbReference type="InterPro" id="IPR001279">
    <property type="entry name" value="Metallo-B-lactamas"/>
</dbReference>
<keyword evidence="2 7" id="KW-0378">Hydrolase</keyword>
<organism evidence="7 8">
    <name type="scientific">Novosphingobium ginsenosidimutans</name>
    <dbReference type="NCBI Taxonomy" id="1176536"/>
    <lineage>
        <taxon>Bacteria</taxon>
        <taxon>Pseudomonadati</taxon>
        <taxon>Pseudomonadota</taxon>
        <taxon>Alphaproteobacteria</taxon>
        <taxon>Sphingomonadales</taxon>
        <taxon>Sphingomonadaceae</taxon>
        <taxon>Novosphingobium</taxon>
    </lineage>
</organism>
<reference evidence="7 8" key="1">
    <citation type="journal article" date="2013" name="J. Microbiol. Biotechnol.">
        <title>Novosphingobium ginsenosidimutans sp. nov., with the ability to convert ginsenoside.</title>
        <authorList>
            <person name="Kim J.K."/>
            <person name="He D."/>
            <person name="Liu Q.M."/>
            <person name="Park H.Y."/>
            <person name="Jung M.S."/>
            <person name="Yoon M.H."/>
            <person name="Kim S.C."/>
            <person name="Im W.T."/>
        </authorList>
    </citation>
    <scope>NUCLEOTIDE SEQUENCE [LARGE SCALE GENOMIC DNA]</scope>
    <source>
        <strain evidence="7 8">FW-6</strain>
    </source>
</reference>
<evidence type="ECO:0000313" key="7">
    <source>
        <dbReference type="EMBL" id="QEA16980.1"/>
    </source>
</evidence>
<dbReference type="RefSeq" id="WP_147091059.1">
    <property type="nucleotide sequence ID" value="NZ_BAABJD010000002.1"/>
</dbReference>
<evidence type="ECO:0000259" key="6">
    <source>
        <dbReference type="SMART" id="SM00849"/>
    </source>
</evidence>
<feature type="signal peptide" evidence="5">
    <location>
        <begin position="1"/>
        <end position="23"/>
    </location>
</feature>
<dbReference type="InterPro" id="IPR044097">
    <property type="entry name" value="Bds1/SdsA1_MBL-fold"/>
</dbReference>
<name>A0A5B8S6H4_9SPHN</name>
<dbReference type="InterPro" id="IPR038536">
    <property type="entry name" value="Alkyl/aryl-sulf_dimr_sf"/>
</dbReference>
<evidence type="ECO:0000256" key="3">
    <source>
        <dbReference type="ARBA" id="ARBA00022833"/>
    </source>
</evidence>
<sequence length="655" mass="70658">MTGLRHRRLAGTALIALAPLLLAQAPAPDAAKPATAATLAAQRAAAASLPQDDGRDATFAKQGFLGTRADPLIKAADGRPVWNLAAYDWVAGAAPDTVNPSLWRHIGILRQHGLFQVADGVWQVRGFDISNMTVVRGNSGWILIDPLTGRETARAALDLVNEKLGKRPVTAVIYSHSHGDHFGGVRGVVDEADVKAGKVAIIAPAHFMAETVSENIMAGAAMGRRVNYQFGTGLQPGPQGQISSGIGSAVSGAEITLISPTDTINKTGESRVIDGVALEFQIVSGSEAPSELNVYIAPSRTFLSAEMTTCSLHNILTPRGAKVRDARIWANYIDEALQTWGNRSDSLISSHCWPRFGTGEVTSALASNRDNYRYLHDQTVRLMNQGETMHEIAEALKQPPQIAKDWFNHGYYGTYNHNSKAVYQFYLGWYDGNPANLNAYPPVERAKRLIDAIGGAKKALAAARKAFAAGDYRWSSDLLSQIVFADPANKPARLLLADSLEQQGYQAESAIWRNQFLTGAKELRQGVQSRPSSAQNADMIAAVPTQELLDSVSTRFDPVKLGGRTMGINLVMPERQESAGIELTQTTMIGRMKPVAQPTVTITGPRRALLGLLFMKMPLAQLEMMGVKVEGDRAAAEAWLNAIDPIPGGFKIVEP</sequence>
<evidence type="ECO:0000256" key="1">
    <source>
        <dbReference type="ARBA" id="ARBA00022723"/>
    </source>
</evidence>
<dbReference type="Pfam" id="PF14863">
    <property type="entry name" value="Alkyl_sulf_dimr"/>
    <property type="match status" value="1"/>
</dbReference>
<dbReference type="SUPFAM" id="SSF56281">
    <property type="entry name" value="Metallo-hydrolase/oxidoreductase"/>
    <property type="match status" value="1"/>
</dbReference>
<dbReference type="GO" id="GO:0046983">
    <property type="term" value="F:protein dimerization activity"/>
    <property type="evidence" value="ECO:0007669"/>
    <property type="project" value="InterPro"/>
</dbReference>